<proteinExistence type="predicted"/>
<gene>
    <name evidence="1" type="ORF">C9I49_25285</name>
</gene>
<name>A0A2U2D1J2_9PSED</name>
<accession>A0A2U2D1J2</accession>
<reference evidence="1 2" key="1">
    <citation type="submission" date="2018-05" db="EMBL/GenBank/DDBJ databases">
        <title>Genome sequences of two Antarctic strains of Pseudomonas prosekii: insights into adaptation to extreme conditions.</title>
        <authorList>
            <person name="Snopkova K."/>
            <person name="Dufkova K."/>
            <person name="Cejkova D."/>
            <person name="Sedlacek I."/>
            <person name="Smajs D."/>
        </authorList>
    </citation>
    <scope>NUCLEOTIDE SEQUENCE [LARGE SCALE GENOMIC DNA]</scope>
    <source>
        <strain evidence="1 2">P2673</strain>
    </source>
</reference>
<sequence length="65" mass="6557">MQDWRSTAINVGASLLAMAVGQLRLISTGTPLSRASSAPTGAVLLGGGLCSGGHAEHALCMHLLQ</sequence>
<evidence type="ECO:0000313" key="1">
    <source>
        <dbReference type="EMBL" id="PWE39850.1"/>
    </source>
</evidence>
<evidence type="ECO:0000313" key="2">
    <source>
        <dbReference type="Proteomes" id="UP000245056"/>
    </source>
</evidence>
<protein>
    <submittedName>
        <fullName evidence="1">Uncharacterized protein</fullName>
    </submittedName>
</protein>
<dbReference type="Proteomes" id="UP000245056">
    <property type="component" value="Unassembled WGS sequence"/>
</dbReference>
<dbReference type="AlphaFoldDB" id="A0A2U2D1J2"/>
<comment type="caution">
    <text evidence="1">The sequence shown here is derived from an EMBL/GenBank/DDBJ whole genome shotgun (WGS) entry which is preliminary data.</text>
</comment>
<dbReference type="EMBL" id="QFAW01000051">
    <property type="protein sequence ID" value="PWE39850.1"/>
    <property type="molecule type" value="Genomic_DNA"/>
</dbReference>
<organism evidence="1 2">
    <name type="scientific">Pseudomonas prosekii</name>
    <dbReference type="NCBI Taxonomy" id="1148509"/>
    <lineage>
        <taxon>Bacteria</taxon>
        <taxon>Pseudomonadati</taxon>
        <taxon>Pseudomonadota</taxon>
        <taxon>Gammaproteobacteria</taxon>
        <taxon>Pseudomonadales</taxon>
        <taxon>Pseudomonadaceae</taxon>
        <taxon>Pseudomonas</taxon>
    </lineage>
</organism>